<keyword evidence="3" id="KW-0375">Hydrogen ion transport</keyword>
<evidence type="ECO:0000256" key="3">
    <source>
        <dbReference type="ARBA" id="ARBA00022781"/>
    </source>
</evidence>
<evidence type="ECO:0000256" key="4">
    <source>
        <dbReference type="ARBA" id="ARBA00023065"/>
    </source>
</evidence>
<dbReference type="GO" id="GO:0016020">
    <property type="term" value="C:membrane"/>
    <property type="evidence" value="ECO:0007669"/>
    <property type="project" value="UniProtKB-SubCell"/>
</dbReference>
<comment type="caution">
    <text evidence="7">The sequence shown here is derived from an EMBL/GenBank/DDBJ whole genome shotgun (WGS) entry which is preliminary data.</text>
</comment>
<proteinExistence type="predicted"/>
<comment type="subcellular location">
    <subcellularLocation>
        <location evidence="1">Membrane</location>
    </subcellularLocation>
</comment>
<evidence type="ECO:0000313" key="8">
    <source>
        <dbReference type="Proteomes" id="UP000033860"/>
    </source>
</evidence>
<evidence type="ECO:0000256" key="2">
    <source>
        <dbReference type="ARBA" id="ARBA00022448"/>
    </source>
</evidence>
<keyword evidence="4" id="KW-0406">Ion transport</keyword>
<accession>A0A0G1RUE8</accession>
<dbReference type="NCBIfam" id="TIGR01145">
    <property type="entry name" value="ATP_synt_delta"/>
    <property type="match status" value="1"/>
</dbReference>
<name>A0A0G1RUE8_9BACT</name>
<keyword evidence="2" id="KW-0813">Transport</keyword>
<keyword evidence="6" id="KW-0066">ATP synthesis</keyword>
<evidence type="ECO:0000256" key="5">
    <source>
        <dbReference type="ARBA" id="ARBA00023136"/>
    </source>
</evidence>
<gene>
    <name evidence="7" type="ORF">UX85_C0007G0049</name>
</gene>
<sequence length="116" mass="12575">MSQVDQTDQIVEGILDFLKNQDALDLLPQIARKLSKVGATAVDPNLATVVSAVGLTDDQKNKLINLLSEKFNRPIKLKTRIDPTILGGFLISVAGQSIDTTINSRLNELKVKAAYG</sequence>
<dbReference type="Proteomes" id="UP000033860">
    <property type="component" value="Unassembled WGS sequence"/>
</dbReference>
<reference evidence="7 8" key="1">
    <citation type="journal article" date="2015" name="Nature">
        <title>rRNA introns, odd ribosomes, and small enigmatic genomes across a large radiation of phyla.</title>
        <authorList>
            <person name="Brown C.T."/>
            <person name="Hug L.A."/>
            <person name="Thomas B.C."/>
            <person name="Sharon I."/>
            <person name="Castelle C.J."/>
            <person name="Singh A."/>
            <person name="Wilkins M.J."/>
            <person name="Williams K.H."/>
            <person name="Banfield J.F."/>
        </authorList>
    </citation>
    <scope>NUCLEOTIDE SEQUENCE [LARGE SCALE GENOMIC DNA]</scope>
</reference>
<organism evidence="7 8">
    <name type="scientific">Candidatus Beckwithbacteria bacterium GW2011_GWB1_47_15</name>
    <dbReference type="NCBI Taxonomy" id="1618371"/>
    <lineage>
        <taxon>Bacteria</taxon>
        <taxon>Candidatus Beckwithiibacteriota</taxon>
    </lineage>
</organism>
<dbReference type="EMBL" id="LCNT01000007">
    <property type="protein sequence ID" value="KKU60762.1"/>
    <property type="molecule type" value="Genomic_DNA"/>
</dbReference>
<evidence type="ECO:0000256" key="1">
    <source>
        <dbReference type="ARBA" id="ARBA00004370"/>
    </source>
</evidence>
<keyword evidence="5" id="KW-0472">Membrane</keyword>
<dbReference type="GO" id="GO:0046933">
    <property type="term" value="F:proton-transporting ATP synthase activity, rotational mechanism"/>
    <property type="evidence" value="ECO:0007669"/>
    <property type="project" value="InterPro"/>
</dbReference>
<dbReference type="AlphaFoldDB" id="A0A0G1RUE8"/>
<dbReference type="PRINTS" id="PR00125">
    <property type="entry name" value="ATPASEDELTA"/>
</dbReference>
<evidence type="ECO:0000313" key="7">
    <source>
        <dbReference type="EMBL" id="KKU60762.1"/>
    </source>
</evidence>
<dbReference type="Pfam" id="PF00213">
    <property type="entry name" value="OSCP"/>
    <property type="match status" value="1"/>
</dbReference>
<dbReference type="PANTHER" id="PTHR11910">
    <property type="entry name" value="ATP SYNTHASE DELTA CHAIN"/>
    <property type="match status" value="1"/>
</dbReference>
<evidence type="ECO:0000256" key="6">
    <source>
        <dbReference type="ARBA" id="ARBA00023310"/>
    </source>
</evidence>
<protein>
    <submittedName>
        <fullName evidence="7">ATP synthase subunit delta</fullName>
    </submittedName>
</protein>
<dbReference type="InterPro" id="IPR000711">
    <property type="entry name" value="ATPase_OSCP/dsu"/>
</dbReference>